<sequence length="113" mass="12753">MSSVYDSFGTEIARSFKDFRMATPKSARKPFRDATNTMSSRPIDVEEPSWSTGRPKKRMKGGQRVDLGNSIRTPTESSVLLERLSKTIDVGVNEVSTREEGTTTQPPKWRTDR</sequence>
<reference evidence="2 3" key="1">
    <citation type="submission" date="2024-03" db="EMBL/GenBank/DDBJ databases">
        <title>Complete genome sequence of the green alga Chloropicon roscoffensis RCC1871.</title>
        <authorList>
            <person name="Lemieux C."/>
            <person name="Pombert J.-F."/>
            <person name="Otis C."/>
            <person name="Turmel M."/>
        </authorList>
    </citation>
    <scope>NUCLEOTIDE SEQUENCE [LARGE SCALE GENOMIC DNA]</scope>
    <source>
        <strain evidence="2 3">RCC1871</strain>
    </source>
</reference>
<dbReference type="AlphaFoldDB" id="A0AAX4NYM8"/>
<evidence type="ECO:0000313" key="2">
    <source>
        <dbReference type="EMBL" id="WZN58976.1"/>
    </source>
</evidence>
<evidence type="ECO:0000313" key="3">
    <source>
        <dbReference type="Proteomes" id="UP001472866"/>
    </source>
</evidence>
<evidence type="ECO:0000256" key="1">
    <source>
        <dbReference type="SAM" id="MobiDB-lite"/>
    </source>
</evidence>
<dbReference type="EMBL" id="CP151501">
    <property type="protein sequence ID" value="WZN58976.1"/>
    <property type="molecule type" value="Genomic_DNA"/>
</dbReference>
<keyword evidence="3" id="KW-1185">Reference proteome</keyword>
<accession>A0AAX4NYM8</accession>
<proteinExistence type="predicted"/>
<organism evidence="2 3">
    <name type="scientific">Chloropicon roscoffensis</name>
    <dbReference type="NCBI Taxonomy" id="1461544"/>
    <lineage>
        <taxon>Eukaryota</taxon>
        <taxon>Viridiplantae</taxon>
        <taxon>Chlorophyta</taxon>
        <taxon>Chloropicophyceae</taxon>
        <taxon>Chloropicales</taxon>
        <taxon>Chloropicaceae</taxon>
        <taxon>Chloropicon</taxon>
    </lineage>
</organism>
<name>A0AAX4NYM8_9CHLO</name>
<feature type="region of interest" description="Disordered" evidence="1">
    <location>
        <begin position="24"/>
        <end position="73"/>
    </location>
</feature>
<gene>
    <name evidence="2" type="ORF">HKI87_01g05010</name>
</gene>
<dbReference type="Proteomes" id="UP001472866">
    <property type="component" value="Chromosome 01"/>
</dbReference>
<protein>
    <submittedName>
        <fullName evidence="2">Uncharacterized protein</fullName>
    </submittedName>
</protein>
<feature type="region of interest" description="Disordered" evidence="1">
    <location>
        <begin position="92"/>
        <end position="113"/>
    </location>
</feature>